<dbReference type="PROSITE" id="PS50330">
    <property type="entry name" value="UIM"/>
    <property type="match status" value="1"/>
</dbReference>
<evidence type="ECO:0000259" key="1">
    <source>
        <dbReference type="PROSITE" id="PS50235"/>
    </source>
</evidence>
<proteinExistence type="predicted"/>
<dbReference type="EMBL" id="NSIT01000045">
    <property type="protein sequence ID" value="PJE79840.1"/>
    <property type="molecule type" value="Genomic_DNA"/>
</dbReference>
<protein>
    <recommendedName>
        <fullName evidence="1">USP domain-containing protein</fullName>
    </recommendedName>
</protein>
<sequence>MIIKKYFMQKTIANKVLYISMVMAVVMLGSTVAEAVVWDNTTKKTVNKTFELFQDKKNQLSILKQLTLLKNIKTIPVEYKDEVLELLPDVNDRLSKRIVTGNQLGLLKRRFHTWLDEMLLLAKNGNGAIAQDAGSNTAQATASSLQLKESEVLSEDEQLRIALEESRISFEENSRTTQQGNVETGDGSIVGLGQRGSVTKDCPAGEFFDSTRDNMEQSTVQIFNQLPSAHTLKNISGLSTKQGDCYIQSALYYLSMNPESVAFFRELTLTPSDTSNKTEAIRLLRQLIIDASECKNIKSNYNRFYPLLSKLPEITRFLGIEKIGQQGDVREFICYFAKLIKEQCGIEEEMLLGLSRGRYNVIKFSDRPEANREKIQFSSMVFRDDIDTMEKSLCSGSKMEPVSYEGGSFRRTLHWEMPLSNFYMDERNITCLNCCIDRQRNNKGNLDPIPNIKKVFLPLDQSVTVPVKTELGTTYQCRFQPFILVLRSGNSANGGHYVVLVRTFENKWASFNSVGAFKVSSTEAAYHQFIKNGLYMPYLLSLRLEEANLEN</sequence>
<dbReference type="InterPro" id="IPR003903">
    <property type="entry name" value="UIM_dom"/>
</dbReference>
<evidence type="ECO:0000313" key="2">
    <source>
        <dbReference type="EMBL" id="PJE79840.1"/>
    </source>
</evidence>
<dbReference type="PROSITE" id="PS50235">
    <property type="entry name" value="USP_3"/>
    <property type="match status" value="1"/>
</dbReference>
<gene>
    <name evidence="2" type="ORF">CI610_01196</name>
</gene>
<dbReference type="InterPro" id="IPR038765">
    <property type="entry name" value="Papain-like_cys_pep_sf"/>
</dbReference>
<dbReference type="AlphaFoldDB" id="A0A2H9T9D8"/>
<accession>A0A2H9T9D8</accession>
<dbReference type="Gene3D" id="3.90.70.10">
    <property type="entry name" value="Cysteine proteinases"/>
    <property type="match status" value="1"/>
</dbReference>
<name>A0A2H9T9D8_9ZZZZ</name>
<dbReference type="SUPFAM" id="SSF54001">
    <property type="entry name" value="Cysteine proteinases"/>
    <property type="match status" value="1"/>
</dbReference>
<organism evidence="2">
    <name type="scientific">invertebrate metagenome</name>
    <dbReference type="NCBI Taxonomy" id="1711999"/>
    <lineage>
        <taxon>unclassified sequences</taxon>
        <taxon>metagenomes</taxon>
        <taxon>organismal metagenomes</taxon>
    </lineage>
</organism>
<reference evidence="2" key="1">
    <citation type="journal article" date="2017" name="Appl. Environ. Microbiol.">
        <title>Molecular characterization of an Endozoicomonas-like organism causing infection in king scallop Pecten maximus L.</title>
        <authorList>
            <person name="Cano I."/>
            <person name="van Aerle R."/>
            <person name="Ross S."/>
            <person name="Verner-Jeffreys D.W."/>
            <person name="Paley R.K."/>
            <person name="Rimmer G."/>
            <person name="Ryder D."/>
            <person name="Hooper P."/>
            <person name="Stone D."/>
            <person name="Feist S.W."/>
        </authorList>
    </citation>
    <scope>NUCLEOTIDE SEQUENCE</scope>
</reference>
<feature type="domain" description="USP" evidence="1">
    <location>
        <begin position="236"/>
        <end position="533"/>
    </location>
</feature>
<comment type="caution">
    <text evidence="2">The sequence shown here is derived from an EMBL/GenBank/DDBJ whole genome shotgun (WGS) entry which is preliminary data.</text>
</comment>
<dbReference type="InterPro" id="IPR028889">
    <property type="entry name" value="USP"/>
</dbReference>